<evidence type="ECO:0000313" key="1">
    <source>
        <dbReference type="EMBL" id="GLL05609.1"/>
    </source>
</evidence>
<proteinExistence type="predicted"/>
<evidence type="ECO:0000313" key="2">
    <source>
        <dbReference type="Proteomes" id="UP001143480"/>
    </source>
</evidence>
<reference evidence="1" key="2">
    <citation type="submission" date="2023-01" db="EMBL/GenBank/DDBJ databases">
        <authorList>
            <person name="Sun Q."/>
            <person name="Evtushenko L."/>
        </authorList>
    </citation>
    <scope>NUCLEOTIDE SEQUENCE</scope>
    <source>
        <strain evidence="1">VKM Ac-1321</strain>
    </source>
</reference>
<name>A0A9W6NQJ5_9ACTN</name>
<keyword evidence="2" id="KW-1185">Reference proteome</keyword>
<sequence length="152" mass="17192">MSDELLVLREAIRRRGPADVDAAARLVADYLDGVLHDAGAAGNAGAREWARDRLRLFMVVSWGNWFGMLERLPREYPMLRAEWRGLLAEPARFGPEHLVAWWWRLQPATFQPLVATQLREMSSPLRDAVAGVLKDGGDFEGRLVDWAAFATY</sequence>
<reference evidence="1" key="1">
    <citation type="journal article" date="2014" name="Int. J. Syst. Evol. Microbiol.">
        <title>Complete genome sequence of Corynebacterium casei LMG S-19264T (=DSM 44701T), isolated from a smear-ripened cheese.</title>
        <authorList>
            <consortium name="US DOE Joint Genome Institute (JGI-PGF)"/>
            <person name="Walter F."/>
            <person name="Albersmeier A."/>
            <person name="Kalinowski J."/>
            <person name="Ruckert C."/>
        </authorList>
    </citation>
    <scope>NUCLEOTIDE SEQUENCE</scope>
    <source>
        <strain evidence="1">VKM Ac-1321</strain>
    </source>
</reference>
<dbReference type="RefSeq" id="WP_261964372.1">
    <property type="nucleotide sequence ID" value="NZ_BAAAXA010000001.1"/>
</dbReference>
<dbReference type="Proteomes" id="UP001143480">
    <property type="component" value="Unassembled WGS sequence"/>
</dbReference>
<gene>
    <name evidence="1" type="ORF">GCM10017581_073560</name>
</gene>
<accession>A0A9W6NQJ5</accession>
<protein>
    <submittedName>
        <fullName evidence="1">Uncharacterized protein</fullName>
    </submittedName>
</protein>
<organism evidence="1 2">
    <name type="scientific">Dactylosporangium matsuzakiense</name>
    <dbReference type="NCBI Taxonomy" id="53360"/>
    <lineage>
        <taxon>Bacteria</taxon>
        <taxon>Bacillati</taxon>
        <taxon>Actinomycetota</taxon>
        <taxon>Actinomycetes</taxon>
        <taxon>Micromonosporales</taxon>
        <taxon>Micromonosporaceae</taxon>
        <taxon>Dactylosporangium</taxon>
    </lineage>
</organism>
<dbReference type="EMBL" id="BSFP01000060">
    <property type="protein sequence ID" value="GLL05609.1"/>
    <property type="molecule type" value="Genomic_DNA"/>
</dbReference>
<comment type="caution">
    <text evidence="1">The sequence shown here is derived from an EMBL/GenBank/DDBJ whole genome shotgun (WGS) entry which is preliminary data.</text>
</comment>
<dbReference type="AlphaFoldDB" id="A0A9W6NQJ5"/>